<dbReference type="HOGENOM" id="CLU_569673_0_0_0"/>
<evidence type="ECO:0000256" key="5">
    <source>
        <dbReference type="SAM" id="Phobius"/>
    </source>
</evidence>
<evidence type="ECO:0000256" key="3">
    <source>
        <dbReference type="ARBA" id="ARBA00029906"/>
    </source>
</evidence>
<dbReference type="PANTHER" id="PTHR43390">
    <property type="entry name" value="SIGNAL PEPTIDASE I"/>
    <property type="match status" value="1"/>
</dbReference>
<keyword evidence="5" id="KW-0472">Membrane</keyword>
<feature type="transmembrane region" description="Helical" evidence="5">
    <location>
        <begin position="37"/>
        <end position="59"/>
    </location>
</feature>
<dbReference type="Gene3D" id="2.10.109.10">
    <property type="entry name" value="Umud Fragment, subunit A"/>
    <property type="match status" value="2"/>
</dbReference>
<name>D2R2M7_PIRSD</name>
<dbReference type="InterPro" id="IPR036286">
    <property type="entry name" value="LexA/Signal_pep-like_sf"/>
</dbReference>
<keyword evidence="8" id="KW-1185">Reference proteome</keyword>
<feature type="active site" evidence="4">
    <location>
        <position position="161"/>
    </location>
</feature>
<dbReference type="KEGG" id="psl:Psta_2195"/>
<dbReference type="EMBL" id="CP001848">
    <property type="protein sequence ID" value="ADB16867.1"/>
    <property type="molecule type" value="Genomic_DNA"/>
</dbReference>
<dbReference type="AlphaFoldDB" id="D2R2M7"/>
<feature type="active site" evidence="4">
    <location>
        <position position="73"/>
    </location>
</feature>
<dbReference type="GO" id="GO:0006465">
    <property type="term" value="P:signal peptide processing"/>
    <property type="evidence" value="ECO:0007669"/>
    <property type="project" value="InterPro"/>
</dbReference>
<comment type="similarity">
    <text evidence="1">Belongs to the peptidase S26 family.</text>
</comment>
<dbReference type="InterPro" id="IPR019533">
    <property type="entry name" value="Peptidase_S26"/>
</dbReference>
<dbReference type="GO" id="GO:0004252">
    <property type="term" value="F:serine-type endopeptidase activity"/>
    <property type="evidence" value="ECO:0007669"/>
    <property type="project" value="InterPro"/>
</dbReference>
<feature type="domain" description="Peptidase S26" evidence="6">
    <location>
        <begin position="45"/>
        <end position="240"/>
    </location>
</feature>
<evidence type="ECO:0000256" key="4">
    <source>
        <dbReference type="PIRSR" id="PIRSR600223-1"/>
    </source>
</evidence>
<dbReference type="Pfam" id="PF10502">
    <property type="entry name" value="Peptidase_S26"/>
    <property type="match status" value="1"/>
</dbReference>
<proteinExistence type="inferred from homology"/>
<dbReference type="eggNOG" id="COG0681">
    <property type="taxonomic scope" value="Bacteria"/>
</dbReference>
<keyword evidence="5" id="KW-0812">Transmembrane</keyword>
<gene>
    <name evidence="7" type="ordered locus">Psta_2195</name>
</gene>
<evidence type="ECO:0000256" key="2">
    <source>
        <dbReference type="ARBA" id="ARBA00019232"/>
    </source>
</evidence>
<organism evidence="7 8">
    <name type="scientific">Pirellula staleyi (strain ATCC 27377 / DSM 6068 / ICPB 4128)</name>
    <name type="common">Pirella staleyi</name>
    <dbReference type="NCBI Taxonomy" id="530564"/>
    <lineage>
        <taxon>Bacteria</taxon>
        <taxon>Pseudomonadati</taxon>
        <taxon>Planctomycetota</taxon>
        <taxon>Planctomycetia</taxon>
        <taxon>Pirellulales</taxon>
        <taxon>Pirellulaceae</taxon>
        <taxon>Pirellula</taxon>
    </lineage>
</organism>
<keyword evidence="5" id="KW-1133">Transmembrane helix</keyword>
<dbReference type="STRING" id="530564.Psta_2195"/>
<evidence type="ECO:0000313" key="7">
    <source>
        <dbReference type="EMBL" id="ADB16867.1"/>
    </source>
</evidence>
<sequence length="479" mass="53202">MATPEELTITAEVSPPLSVPKRSKRLPRVSEAQFTRIARISVATVATLVLLLMLVRLWFIDGVFRTIRIEGPSMAPTLLGAHYHLTCDDCLFEFRVDADGAARAPRIVCPNCGYREVKLEEAERLAGDVVVMDRWPLLIGSLRRGDVIGLSQPGMPELAVKRLAALPGETWSAVDGDLVVQGSRVSTLLRHDLTSRLSTVYDHNHPSRHISNVDRWLRPTENHWKITPGKLVFDDQNQTSARENGSPKPADRLPVQWLAYQQWTTWESPAPRTTLSEVLDNDSYNPDSSRLMTRLRDLFFEAHLTSSGAGTFAVKLRDESKTFQVAISPDTQLLQLFDGTKLVYEKKLATNLERGGMLLAGLIDRRVLVAWNGRPIIEHPYRDPIAVRGKIMDPVAIGASNVSLTLTEVRIRRDNVIVPPATFADNDSEVRLGADEIAVLGDNSAVSVDSRSWPLGSAKTSSVRGLVYRPFWIAPRSAP</sequence>
<dbReference type="SUPFAM" id="SSF51306">
    <property type="entry name" value="LexA/Signal peptidase"/>
    <property type="match status" value="1"/>
</dbReference>
<evidence type="ECO:0000313" key="8">
    <source>
        <dbReference type="Proteomes" id="UP000001887"/>
    </source>
</evidence>
<dbReference type="Proteomes" id="UP000001887">
    <property type="component" value="Chromosome"/>
</dbReference>
<evidence type="ECO:0000259" key="6">
    <source>
        <dbReference type="Pfam" id="PF10502"/>
    </source>
</evidence>
<dbReference type="GO" id="GO:0016020">
    <property type="term" value="C:membrane"/>
    <property type="evidence" value="ECO:0007669"/>
    <property type="project" value="InterPro"/>
</dbReference>
<dbReference type="PANTHER" id="PTHR43390:SF1">
    <property type="entry name" value="CHLOROPLAST PROCESSING PEPTIDASE"/>
    <property type="match status" value="1"/>
</dbReference>
<accession>D2R2M7</accession>
<dbReference type="PRINTS" id="PR00727">
    <property type="entry name" value="LEADERPTASE"/>
</dbReference>
<reference evidence="7 8" key="1">
    <citation type="journal article" date="2009" name="Stand. Genomic Sci.">
        <title>Complete genome sequence of Pirellula staleyi type strain (ATCC 27377).</title>
        <authorList>
            <person name="Clum A."/>
            <person name="Tindall B.J."/>
            <person name="Sikorski J."/>
            <person name="Ivanova N."/>
            <person name="Mavrommatis K."/>
            <person name="Lucas S."/>
            <person name="Glavina del Rio T."/>
            <person name="Nolan M."/>
            <person name="Chen F."/>
            <person name="Tice H."/>
            <person name="Pitluck S."/>
            <person name="Cheng J.F."/>
            <person name="Chertkov O."/>
            <person name="Brettin T."/>
            <person name="Han C."/>
            <person name="Detter J.C."/>
            <person name="Kuske C."/>
            <person name="Bruce D."/>
            <person name="Goodwin L."/>
            <person name="Ovchinikova G."/>
            <person name="Pati A."/>
            <person name="Mikhailova N."/>
            <person name="Chen A."/>
            <person name="Palaniappan K."/>
            <person name="Land M."/>
            <person name="Hauser L."/>
            <person name="Chang Y.J."/>
            <person name="Jeffries C.D."/>
            <person name="Chain P."/>
            <person name="Rohde M."/>
            <person name="Goker M."/>
            <person name="Bristow J."/>
            <person name="Eisen J.A."/>
            <person name="Markowitz V."/>
            <person name="Hugenholtz P."/>
            <person name="Kyrpides N.C."/>
            <person name="Klenk H.P."/>
            <person name="Lapidus A."/>
        </authorList>
    </citation>
    <scope>NUCLEOTIDE SEQUENCE [LARGE SCALE GENOMIC DNA]</scope>
    <source>
        <strain evidence="8">ATCC 27377 / DSM 6068 / ICPB 4128</strain>
    </source>
</reference>
<protein>
    <recommendedName>
        <fullName evidence="2">Signal peptidase I</fullName>
    </recommendedName>
    <alternativeName>
        <fullName evidence="3">Leader peptidase I</fullName>
    </alternativeName>
</protein>
<evidence type="ECO:0000256" key="1">
    <source>
        <dbReference type="ARBA" id="ARBA00009370"/>
    </source>
</evidence>
<dbReference type="InterPro" id="IPR000223">
    <property type="entry name" value="Pept_S26A_signal_pept_1"/>
</dbReference>
<dbReference type="OrthoDB" id="9802919at2"/>